<comment type="caution">
    <text evidence="2">The sequence shown here is derived from an EMBL/GenBank/DDBJ whole genome shotgun (WGS) entry which is preliminary data.</text>
</comment>
<dbReference type="Proteomes" id="UP000772434">
    <property type="component" value="Unassembled WGS sequence"/>
</dbReference>
<keyword evidence="3" id="KW-1185">Reference proteome</keyword>
<dbReference type="AlphaFoldDB" id="A0A9P5U7U3"/>
<keyword evidence="1" id="KW-0732">Signal</keyword>
<evidence type="ECO:0000313" key="3">
    <source>
        <dbReference type="Proteomes" id="UP000772434"/>
    </source>
</evidence>
<evidence type="ECO:0000256" key="1">
    <source>
        <dbReference type="SAM" id="SignalP"/>
    </source>
</evidence>
<sequence>MLFTIPYASVLLVASLSCIWATPIAVNRDTLTQQRSESDLRSRVMEIGSLEARGLGFNSLSARGDVHAIHGRADRGEPMGARQPKAVKDFKFVRRVYPVTAVDSGNVASEVENFLGRALPYVIIPSHQTLSEWYQKHADALPASEDYFIVEFIFKLDNMEYQGVLVNPLKRPEEDGIVTETRGILYKERSRVYPPPPLSLMPGDQLRPLRLMVLNLEYKPVYTGYWITAFTFTKKINLDQSTADRDAKEIATQAQTLLARALPHVEVFGITANLYNRPSKHHPPHSLDVKSVEFTFQLLIESKEGTNSYLDVMEYRGVLINPLERSDHEGACFKRTIKKKTKPEGAYHSYVDSVKQIGSPPHDEVRVTPDIDLKPVKPQ</sequence>
<reference evidence="2" key="1">
    <citation type="submission" date="2020-11" db="EMBL/GenBank/DDBJ databases">
        <authorList>
            <consortium name="DOE Joint Genome Institute"/>
            <person name="Ahrendt S."/>
            <person name="Riley R."/>
            <person name="Andreopoulos W."/>
            <person name="Labutti K."/>
            <person name="Pangilinan J."/>
            <person name="Ruiz-Duenas F.J."/>
            <person name="Barrasa J.M."/>
            <person name="Sanchez-Garcia M."/>
            <person name="Camarero S."/>
            <person name="Miyauchi S."/>
            <person name="Serrano A."/>
            <person name="Linde D."/>
            <person name="Babiker R."/>
            <person name="Drula E."/>
            <person name="Ayuso-Fernandez I."/>
            <person name="Pacheco R."/>
            <person name="Padilla G."/>
            <person name="Ferreira P."/>
            <person name="Barriuso J."/>
            <person name="Kellner H."/>
            <person name="Castanera R."/>
            <person name="Alfaro M."/>
            <person name="Ramirez L."/>
            <person name="Pisabarro A.G."/>
            <person name="Kuo A."/>
            <person name="Tritt A."/>
            <person name="Lipzen A."/>
            <person name="He G."/>
            <person name="Yan M."/>
            <person name="Ng V."/>
            <person name="Cullen D."/>
            <person name="Martin F."/>
            <person name="Rosso M.-N."/>
            <person name="Henrissat B."/>
            <person name="Hibbett D."/>
            <person name="Martinez A.T."/>
            <person name="Grigoriev I.V."/>
        </authorList>
    </citation>
    <scope>NUCLEOTIDE SEQUENCE</scope>
    <source>
        <strain evidence="2">AH 40177</strain>
    </source>
</reference>
<evidence type="ECO:0000313" key="2">
    <source>
        <dbReference type="EMBL" id="KAF9069361.1"/>
    </source>
</evidence>
<protein>
    <submittedName>
        <fullName evidence="2">Uncharacterized protein</fullName>
    </submittedName>
</protein>
<dbReference type="EMBL" id="JADNRY010000052">
    <property type="protein sequence ID" value="KAF9069361.1"/>
    <property type="molecule type" value="Genomic_DNA"/>
</dbReference>
<name>A0A9P5U7U3_9AGAR</name>
<accession>A0A9P5U7U3</accession>
<feature type="signal peptide" evidence="1">
    <location>
        <begin position="1"/>
        <end position="21"/>
    </location>
</feature>
<organism evidence="2 3">
    <name type="scientific">Rhodocollybia butyracea</name>
    <dbReference type="NCBI Taxonomy" id="206335"/>
    <lineage>
        <taxon>Eukaryota</taxon>
        <taxon>Fungi</taxon>
        <taxon>Dikarya</taxon>
        <taxon>Basidiomycota</taxon>
        <taxon>Agaricomycotina</taxon>
        <taxon>Agaricomycetes</taxon>
        <taxon>Agaricomycetidae</taxon>
        <taxon>Agaricales</taxon>
        <taxon>Marasmiineae</taxon>
        <taxon>Omphalotaceae</taxon>
        <taxon>Rhodocollybia</taxon>
    </lineage>
</organism>
<proteinExistence type="predicted"/>
<gene>
    <name evidence="2" type="ORF">BDP27DRAFT_1402685</name>
</gene>
<feature type="chain" id="PRO_5040202835" evidence="1">
    <location>
        <begin position="22"/>
        <end position="379"/>
    </location>
</feature>